<sequence length="110" mass="13124">MTDNDFDDLLMNNYGNDSLRYHVGQIKRMRAFLDTQTSSKETKSSSTMDRGHHWQQRGYSSRNEEYSEFHKDFDTWLYDNGEKESVESSRWPDRPSKCETTHGIPHQERQ</sequence>
<dbReference type="EMBL" id="CP144108">
    <property type="protein sequence ID" value="WWC92695.1"/>
    <property type="molecule type" value="Genomic_DNA"/>
</dbReference>
<dbReference type="GeneID" id="91098322"/>
<evidence type="ECO:0000256" key="1">
    <source>
        <dbReference type="SAM" id="MobiDB-lite"/>
    </source>
</evidence>
<name>A0AAX4K529_9TREE</name>
<dbReference type="RefSeq" id="XP_066079457.1">
    <property type="nucleotide sequence ID" value="XM_066223360.1"/>
</dbReference>
<feature type="region of interest" description="Disordered" evidence="1">
    <location>
        <begin position="34"/>
        <end position="64"/>
    </location>
</feature>
<gene>
    <name evidence="2" type="ORF">L201_007654</name>
</gene>
<feature type="compositionally biased region" description="Low complexity" evidence="1">
    <location>
        <begin position="35"/>
        <end position="47"/>
    </location>
</feature>
<protein>
    <submittedName>
        <fullName evidence="2">Uncharacterized protein</fullName>
    </submittedName>
</protein>
<dbReference type="AlphaFoldDB" id="A0AAX4K529"/>
<organism evidence="2 3">
    <name type="scientific">Kwoniella dendrophila CBS 6074</name>
    <dbReference type="NCBI Taxonomy" id="1295534"/>
    <lineage>
        <taxon>Eukaryota</taxon>
        <taxon>Fungi</taxon>
        <taxon>Dikarya</taxon>
        <taxon>Basidiomycota</taxon>
        <taxon>Agaricomycotina</taxon>
        <taxon>Tremellomycetes</taxon>
        <taxon>Tremellales</taxon>
        <taxon>Cryptococcaceae</taxon>
        <taxon>Kwoniella</taxon>
    </lineage>
</organism>
<accession>A0AAX4K529</accession>
<feature type="region of interest" description="Disordered" evidence="1">
    <location>
        <begin position="84"/>
        <end position="110"/>
    </location>
</feature>
<dbReference type="Proteomes" id="UP001355207">
    <property type="component" value="Chromosome 11"/>
</dbReference>
<keyword evidence="3" id="KW-1185">Reference proteome</keyword>
<evidence type="ECO:0000313" key="2">
    <source>
        <dbReference type="EMBL" id="WWC92695.1"/>
    </source>
</evidence>
<reference evidence="2 3" key="1">
    <citation type="submission" date="2024-01" db="EMBL/GenBank/DDBJ databases">
        <title>Comparative genomics of Cryptococcus and Kwoniella reveals pathogenesis evolution and contrasting modes of karyotype evolution via chromosome fusion or intercentromeric recombination.</title>
        <authorList>
            <person name="Coelho M.A."/>
            <person name="David-Palma M."/>
            <person name="Shea T."/>
            <person name="Bowers K."/>
            <person name="McGinley-Smith S."/>
            <person name="Mohammad A.W."/>
            <person name="Gnirke A."/>
            <person name="Yurkov A.M."/>
            <person name="Nowrousian M."/>
            <person name="Sun S."/>
            <person name="Cuomo C.A."/>
            <person name="Heitman J."/>
        </authorList>
    </citation>
    <scope>NUCLEOTIDE SEQUENCE [LARGE SCALE GENOMIC DNA]</scope>
    <source>
        <strain evidence="2 3">CBS 6074</strain>
    </source>
</reference>
<evidence type="ECO:0000313" key="3">
    <source>
        <dbReference type="Proteomes" id="UP001355207"/>
    </source>
</evidence>
<proteinExistence type="predicted"/>